<evidence type="ECO:0000313" key="3">
    <source>
        <dbReference type="Proteomes" id="UP000520767"/>
    </source>
</evidence>
<dbReference type="SMART" id="SM00028">
    <property type="entry name" value="TPR"/>
    <property type="match status" value="3"/>
</dbReference>
<dbReference type="InterPro" id="IPR019734">
    <property type="entry name" value="TPR_rpt"/>
</dbReference>
<name>A0A7W7Q9P6_9PSEU</name>
<dbReference type="EMBL" id="JACHJQ010000006">
    <property type="protein sequence ID" value="MBB4909617.1"/>
    <property type="molecule type" value="Genomic_DNA"/>
</dbReference>
<dbReference type="SUPFAM" id="SSF48452">
    <property type="entry name" value="TPR-like"/>
    <property type="match status" value="1"/>
</dbReference>
<dbReference type="InterPro" id="IPR011990">
    <property type="entry name" value="TPR-like_helical_dom_sf"/>
</dbReference>
<organism evidence="2 3">
    <name type="scientific">Actinophytocola algeriensis</name>
    <dbReference type="NCBI Taxonomy" id="1768010"/>
    <lineage>
        <taxon>Bacteria</taxon>
        <taxon>Bacillati</taxon>
        <taxon>Actinomycetota</taxon>
        <taxon>Actinomycetes</taxon>
        <taxon>Pseudonocardiales</taxon>
        <taxon>Pseudonocardiaceae</taxon>
    </lineage>
</organism>
<reference evidence="2 3" key="1">
    <citation type="submission" date="2020-08" db="EMBL/GenBank/DDBJ databases">
        <title>Genomic Encyclopedia of Type Strains, Phase III (KMG-III): the genomes of soil and plant-associated and newly described type strains.</title>
        <authorList>
            <person name="Whitman W."/>
        </authorList>
    </citation>
    <scope>NUCLEOTIDE SEQUENCE [LARGE SCALE GENOMIC DNA]</scope>
    <source>
        <strain evidence="2 3">CECT 8960</strain>
    </source>
</reference>
<dbReference type="Proteomes" id="UP000520767">
    <property type="component" value="Unassembled WGS sequence"/>
</dbReference>
<proteinExistence type="predicted"/>
<protein>
    <submittedName>
        <fullName evidence="2">Tetratricopeptide (TPR) repeat protein</fullName>
    </submittedName>
</protein>
<keyword evidence="1" id="KW-0802">TPR repeat</keyword>
<evidence type="ECO:0000313" key="2">
    <source>
        <dbReference type="EMBL" id="MBB4909617.1"/>
    </source>
</evidence>
<dbReference type="AlphaFoldDB" id="A0A7W7Q9P6"/>
<dbReference type="Pfam" id="PF13424">
    <property type="entry name" value="TPR_12"/>
    <property type="match status" value="1"/>
</dbReference>
<feature type="repeat" description="TPR" evidence="1">
    <location>
        <begin position="136"/>
        <end position="169"/>
    </location>
</feature>
<dbReference type="InterPro" id="IPR011717">
    <property type="entry name" value="TPR-4"/>
</dbReference>
<dbReference type="RefSeq" id="WP_184813703.1">
    <property type="nucleotide sequence ID" value="NZ_JACHJQ010000006.1"/>
</dbReference>
<dbReference type="GO" id="GO:0042802">
    <property type="term" value="F:identical protein binding"/>
    <property type="evidence" value="ECO:0007669"/>
    <property type="project" value="InterPro"/>
</dbReference>
<keyword evidence="3" id="KW-1185">Reference proteome</keyword>
<evidence type="ECO:0000256" key="1">
    <source>
        <dbReference type="PROSITE-ProRule" id="PRU00339"/>
    </source>
</evidence>
<sequence length="268" mass="30245">MGHGRRWRRKRQDWLTRDLDNAEFTLKLTRWLAARWSRHDFDVGSVLLDYARRLTEAGRREEALAALNESIAIGNRHIQEKPLRYAPNMAAALLTKAHLLADLNRIDEALSSVTGAVDIFRTLTPTDPERFEPVLFAALTSLGFWRHQRGDLDAALPAFRDAAALAPKLPATRDGDRAMALHNYGAVLHKLGQSKEGLPYLEQAVGIRRRLVKEDRERFERDLVLSLRNYEQSLSAVGRYVEAIEVVEELSALAGRSSRAKENDPGST</sequence>
<dbReference type="Pfam" id="PF07721">
    <property type="entry name" value="TPR_4"/>
    <property type="match status" value="1"/>
</dbReference>
<accession>A0A7W7Q9P6</accession>
<gene>
    <name evidence="2" type="ORF">FHR82_005875</name>
</gene>
<dbReference type="PROSITE" id="PS50005">
    <property type="entry name" value="TPR"/>
    <property type="match status" value="1"/>
</dbReference>
<comment type="caution">
    <text evidence="2">The sequence shown here is derived from an EMBL/GenBank/DDBJ whole genome shotgun (WGS) entry which is preliminary data.</text>
</comment>
<dbReference type="Gene3D" id="1.25.40.10">
    <property type="entry name" value="Tetratricopeptide repeat domain"/>
    <property type="match status" value="2"/>
</dbReference>